<dbReference type="Proteomes" id="UP001054889">
    <property type="component" value="Unassembled WGS sequence"/>
</dbReference>
<accession>A0AAV5DWV3</accession>
<dbReference type="SUPFAM" id="SSF56112">
    <property type="entry name" value="Protein kinase-like (PK-like)"/>
    <property type="match status" value="1"/>
</dbReference>
<evidence type="ECO:0000256" key="1">
    <source>
        <dbReference type="SAM" id="MobiDB-lite"/>
    </source>
</evidence>
<dbReference type="AlphaFoldDB" id="A0AAV5DWV3"/>
<organism evidence="2 3">
    <name type="scientific">Eleusine coracana subsp. coracana</name>
    <dbReference type="NCBI Taxonomy" id="191504"/>
    <lineage>
        <taxon>Eukaryota</taxon>
        <taxon>Viridiplantae</taxon>
        <taxon>Streptophyta</taxon>
        <taxon>Embryophyta</taxon>
        <taxon>Tracheophyta</taxon>
        <taxon>Spermatophyta</taxon>
        <taxon>Magnoliopsida</taxon>
        <taxon>Liliopsida</taxon>
        <taxon>Poales</taxon>
        <taxon>Poaceae</taxon>
        <taxon>PACMAD clade</taxon>
        <taxon>Chloridoideae</taxon>
        <taxon>Cynodonteae</taxon>
        <taxon>Eleusininae</taxon>
        <taxon>Eleusine</taxon>
    </lineage>
</organism>
<reference evidence="2" key="1">
    <citation type="journal article" date="2018" name="DNA Res.">
        <title>Multiple hybrid de novo genome assembly of finger millet, an orphan allotetraploid crop.</title>
        <authorList>
            <person name="Hatakeyama M."/>
            <person name="Aluri S."/>
            <person name="Balachadran M.T."/>
            <person name="Sivarajan S.R."/>
            <person name="Patrignani A."/>
            <person name="Gruter S."/>
            <person name="Poveda L."/>
            <person name="Shimizu-Inatsugi R."/>
            <person name="Baeten J."/>
            <person name="Francoijs K.J."/>
            <person name="Nataraja K.N."/>
            <person name="Reddy Y.A.N."/>
            <person name="Phadnis S."/>
            <person name="Ravikumar R.L."/>
            <person name="Schlapbach R."/>
            <person name="Sreeman S.M."/>
            <person name="Shimizu K.K."/>
        </authorList>
    </citation>
    <scope>NUCLEOTIDE SEQUENCE</scope>
</reference>
<proteinExistence type="predicted"/>
<gene>
    <name evidence="2" type="primary">gb01659</name>
    <name evidence="2" type="ORF">PR202_gb01659</name>
</gene>
<name>A0AAV5DWV3_ELECO</name>
<evidence type="ECO:0000313" key="3">
    <source>
        <dbReference type="Proteomes" id="UP001054889"/>
    </source>
</evidence>
<feature type="compositionally biased region" description="Polar residues" evidence="1">
    <location>
        <begin position="101"/>
        <end position="114"/>
    </location>
</feature>
<sequence>MFNEELTLVLHGGYDQVWRHWNQGNVPPLLDSCPMDEPEQQQQMLRCIHIGLLCVQDDPELRPRMADVVLMLNSHSMTLVVPTEPVFTATSERPRVLAPESSINEASVSNMEPR</sequence>
<dbReference type="InterPro" id="IPR011009">
    <property type="entry name" value="Kinase-like_dom_sf"/>
</dbReference>
<dbReference type="EMBL" id="BQKI01000071">
    <property type="protein sequence ID" value="GJN14798.1"/>
    <property type="molecule type" value="Genomic_DNA"/>
</dbReference>
<comment type="caution">
    <text evidence="2">The sequence shown here is derived from an EMBL/GenBank/DDBJ whole genome shotgun (WGS) entry which is preliminary data.</text>
</comment>
<dbReference type="PANTHER" id="PTHR27006:SF615">
    <property type="entry name" value="CYSTEINE-RICH RECEPTOR-LIKE PROTEIN KINASE 10"/>
    <property type="match status" value="1"/>
</dbReference>
<reference evidence="2" key="2">
    <citation type="submission" date="2021-12" db="EMBL/GenBank/DDBJ databases">
        <title>Resequencing data analysis of finger millet.</title>
        <authorList>
            <person name="Hatakeyama M."/>
            <person name="Aluri S."/>
            <person name="Balachadran M.T."/>
            <person name="Sivarajan S.R."/>
            <person name="Poveda L."/>
            <person name="Shimizu-Inatsugi R."/>
            <person name="Schlapbach R."/>
            <person name="Sreeman S.M."/>
            <person name="Shimizu K.K."/>
        </authorList>
    </citation>
    <scope>NUCLEOTIDE SEQUENCE</scope>
</reference>
<protein>
    <submittedName>
        <fullName evidence="2">Uncharacterized protein</fullName>
    </submittedName>
</protein>
<dbReference type="PANTHER" id="PTHR27006">
    <property type="entry name" value="PROMASTIGOTE SURFACE ANTIGEN PROTEIN PSA"/>
    <property type="match status" value="1"/>
</dbReference>
<dbReference type="Gene3D" id="1.10.510.10">
    <property type="entry name" value="Transferase(Phosphotransferase) domain 1"/>
    <property type="match status" value="1"/>
</dbReference>
<keyword evidence="3" id="KW-1185">Reference proteome</keyword>
<feature type="region of interest" description="Disordered" evidence="1">
    <location>
        <begin position="91"/>
        <end position="114"/>
    </location>
</feature>
<evidence type="ECO:0000313" key="2">
    <source>
        <dbReference type="EMBL" id="GJN14798.1"/>
    </source>
</evidence>